<comment type="caution">
    <text evidence="1">The sequence shown here is derived from an EMBL/GenBank/DDBJ whole genome shotgun (WGS) entry which is preliminary data.</text>
</comment>
<accession>A0ABQ4NBQ3</accession>
<organism evidence="1 2">
    <name type="scientific">Paenibacillus cisolokensis</name>
    <dbReference type="NCBI Taxonomy" id="1658519"/>
    <lineage>
        <taxon>Bacteria</taxon>
        <taxon>Bacillati</taxon>
        <taxon>Bacillota</taxon>
        <taxon>Bacilli</taxon>
        <taxon>Bacillales</taxon>
        <taxon>Paenibacillaceae</taxon>
        <taxon>Paenibacillus</taxon>
    </lineage>
</organism>
<dbReference type="EMBL" id="BOVJ01000143">
    <property type="protein sequence ID" value="GIQ65657.1"/>
    <property type="molecule type" value="Genomic_DNA"/>
</dbReference>
<sequence length="104" mass="12003">MKGYDSVTKTLNSNNELMRLLQNGGTDDPVLSVNYERRITDILGSVFFSRDDIVGIHVMTYAGKVYSFERKMGAARQEFAQEDWYRILKETSGEMKWLGVSRIR</sequence>
<keyword evidence="2" id="KW-1185">Reference proteome</keyword>
<evidence type="ECO:0000313" key="2">
    <source>
        <dbReference type="Proteomes" id="UP000680304"/>
    </source>
</evidence>
<evidence type="ECO:0000313" key="1">
    <source>
        <dbReference type="EMBL" id="GIQ65657.1"/>
    </source>
</evidence>
<reference evidence="1 2" key="1">
    <citation type="submission" date="2021-04" db="EMBL/GenBank/DDBJ databases">
        <title>Draft genome sequence of Paenibacillus cisolokensis, LC2-13A.</title>
        <authorList>
            <person name="Uke A."/>
            <person name="Chhe C."/>
            <person name="Baramee S."/>
            <person name="Kosugi A."/>
        </authorList>
    </citation>
    <scope>NUCLEOTIDE SEQUENCE [LARGE SCALE GENOMIC DNA]</scope>
    <source>
        <strain evidence="1 2">LC2-13A</strain>
    </source>
</reference>
<protein>
    <submittedName>
        <fullName evidence="1">Uncharacterized protein</fullName>
    </submittedName>
</protein>
<gene>
    <name evidence="1" type="ORF">PACILC2_42250</name>
</gene>
<dbReference type="Proteomes" id="UP000680304">
    <property type="component" value="Unassembled WGS sequence"/>
</dbReference>
<name>A0ABQ4NBQ3_9BACL</name>
<dbReference type="RefSeq" id="WP_307860647.1">
    <property type="nucleotide sequence ID" value="NZ_BOVJ01000143.1"/>
</dbReference>
<proteinExistence type="predicted"/>